<dbReference type="AlphaFoldDB" id="A0A846H4N0"/>
<gene>
    <name evidence="1" type="ORF">PI95_007030</name>
</gene>
<accession>A0A846H4N0</accession>
<comment type="caution">
    <text evidence="1">The sequence shown here is derived from an EMBL/GenBank/DDBJ whole genome shotgun (WGS) entry which is preliminary data.</text>
</comment>
<proteinExistence type="predicted"/>
<dbReference type="EMBL" id="JTCM02000009">
    <property type="protein sequence ID" value="NEU72332.1"/>
    <property type="molecule type" value="Genomic_DNA"/>
</dbReference>
<dbReference type="RefSeq" id="WP_039737846.1">
    <property type="nucleotide sequence ID" value="NZ_JTCM02000009.1"/>
</dbReference>
<reference evidence="1 2" key="1">
    <citation type="journal article" date="2015" name="Genome Announc.">
        <title>Draft Genome Sequence of Cyanobacterium Hassallia byssoidea Strain VB512170, Isolated from Monuments in India.</title>
        <authorList>
            <person name="Singh D."/>
            <person name="Chandrababunaidu M.M."/>
            <person name="Panda A."/>
            <person name="Sen D."/>
            <person name="Bhattacharyya S."/>
            <person name="Adhikary S.P."/>
            <person name="Tripathy S."/>
        </authorList>
    </citation>
    <scope>NUCLEOTIDE SEQUENCE [LARGE SCALE GENOMIC DNA]</scope>
    <source>
        <strain evidence="1 2">VB512170</strain>
    </source>
</reference>
<sequence length="119" mass="13956">MITESDLVQQFTIVINYYEPQLGECLRHCYIKVIQSSWKKHCVRSLPYIGIYCPDSMIAILKEQKDVLKDVAQHLGLAEVVCINASRLLRDPQSKLKDAHPRLWLELHWMLTQEQEHLL</sequence>
<evidence type="ECO:0000313" key="2">
    <source>
        <dbReference type="Proteomes" id="UP000031549"/>
    </source>
</evidence>
<name>A0A846H4N0_9CYAN</name>
<evidence type="ECO:0000313" key="1">
    <source>
        <dbReference type="EMBL" id="NEU72332.1"/>
    </source>
</evidence>
<organism evidence="1 2">
    <name type="scientific">Hassallia byssoidea VB512170</name>
    <dbReference type="NCBI Taxonomy" id="1304833"/>
    <lineage>
        <taxon>Bacteria</taxon>
        <taxon>Bacillati</taxon>
        <taxon>Cyanobacteriota</taxon>
        <taxon>Cyanophyceae</taxon>
        <taxon>Nostocales</taxon>
        <taxon>Tolypothrichaceae</taxon>
        <taxon>Hassallia</taxon>
    </lineage>
</organism>
<protein>
    <submittedName>
        <fullName evidence="1">Uncharacterized protein</fullName>
    </submittedName>
</protein>
<keyword evidence="2" id="KW-1185">Reference proteome</keyword>
<dbReference type="Proteomes" id="UP000031549">
    <property type="component" value="Unassembled WGS sequence"/>
</dbReference>